<gene>
    <name evidence="2" type="ORF">EXU48_19035</name>
</gene>
<sequence>MLLIEIAHPAGRLTPADHDLLGEAVVGLFLAPEGHAEETSVRARGATHIAFRELSGWRTGHGVPAADAAPPLIITVTVPRSWRDEAGGTFIGLLRHAVRRLDDARGWHRTEGSLWVRVVGVADGDIGLDGRPATGADVVDFLTEDFRSALANGSVAPPPAGKLLDPVCGMTVPDGRGAIVLEHDGRRWGFCAAGCRDAYLREHPAAVA</sequence>
<accession>A0ABY2DZA1</accession>
<dbReference type="EMBL" id="SMNA01000010">
    <property type="protein sequence ID" value="TDE90018.1"/>
    <property type="molecule type" value="Genomic_DNA"/>
</dbReference>
<protein>
    <submittedName>
        <fullName evidence="2">YHS domain-containing protein</fullName>
    </submittedName>
</protein>
<evidence type="ECO:0000313" key="3">
    <source>
        <dbReference type="Proteomes" id="UP000504882"/>
    </source>
</evidence>
<feature type="domain" description="TRASH" evidence="1">
    <location>
        <begin position="165"/>
        <end position="203"/>
    </location>
</feature>
<organism evidence="2 3">
    <name type="scientific">Occultella glacieicola</name>
    <dbReference type="NCBI Taxonomy" id="2518684"/>
    <lineage>
        <taxon>Bacteria</taxon>
        <taxon>Bacillati</taxon>
        <taxon>Actinomycetota</taxon>
        <taxon>Actinomycetes</taxon>
        <taxon>Micrococcales</taxon>
        <taxon>Ruaniaceae</taxon>
        <taxon>Occultella</taxon>
    </lineage>
</organism>
<dbReference type="Proteomes" id="UP000504882">
    <property type="component" value="Unassembled WGS sequence"/>
</dbReference>
<evidence type="ECO:0000259" key="1">
    <source>
        <dbReference type="SMART" id="SM00746"/>
    </source>
</evidence>
<dbReference type="InterPro" id="IPR011017">
    <property type="entry name" value="TRASH_dom"/>
</dbReference>
<evidence type="ECO:0000313" key="2">
    <source>
        <dbReference type="EMBL" id="TDE90018.1"/>
    </source>
</evidence>
<name>A0ABY2DZA1_9MICO</name>
<keyword evidence="3" id="KW-1185">Reference proteome</keyword>
<proteinExistence type="predicted"/>
<dbReference type="RefSeq" id="WP_133109273.1">
    <property type="nucleotide sequence ID" value="NZ_SMNA01000010.1"/>
</dbReference>
<dbReference type="SMART" id="SM00746">
    <property type="entry name" value="TRASH"/>
    <property type="match status" value="1"/>
</dbReference>
<comment type="caution">
    <text evidence="2">The sequence shown here is derived from an EMBL/GenBank/DDBJ whole genome shotgun (WGS) entry which is preliminary data.</text>
</comment>
<reference evidence="2 3" key="1">
    <citation type="submission" date="2019-03" db="EMBL/GenBank/DDBJ databases">
        <title>Genomic features of bacteria from cold environments.</title>
        <authorList>
            <person name="Shen L."/>
        </authorList>
    </citation>
    <scope>NUCLEOTIDE SEQUENCE [LARGE SCALE GENOMIC DNA]</scope>
    <source>
        <strain evidence="3">T3246-1</strain>
    </source>
</reference>